<feature type="region of interest" description="Disordered" evidence="6">
    <location>
        <begin position="405"/>
        <end position="436"/>
    </location>
</feature>
<comment type="subcellular location">
    <subcellularLocation>
        <location evidence="1">Nucleus</location>
    </subcellularLocation>
</comment>
<evidence type="ECO:0000256" key="6">
    <source>
        <dbReference type="SAM" id="MobiDB-lite"/>
    </source>
</evidence>
<feature type="region of interest" description="Disordered" evidence="6">
    <location>
        <begin position="471"/>
        <end position="504"/>
    </location>
</feature>
<evidence type="ECO:0000256" key="2">
    <source>
        <dbReference type="ARBA" id="ARBA00011432"/>
    </source>
</evidence>
<feature type="compositionally biased region" description="Basic residues" evidence="6">
    <location>
        <begin position="1"/>
        <end position="14"/>
    </location>
</feature>
<protein>
    <recommendedName>
        <fullName evidence="7">CTF/NF-I domain-containing protein</fullName>
    </recommendedName>
</protein>
<feature type="compositionally biased region" description="Basic and acidic residues" evidence="6">
    <location>
        <begin position="15"/>
        <end position="24"/>
    </location>
</feature>
<feature type="compositionally biased region" description="Polar residues" evidence="6">
    <location>
        <begin position="411"/>
        <end position="426"/>
    </location>
</feature>
<feature type="region of interest" description="Disordered" evidence="6">
    <location>
        <begin position="1"/>
        <end position="24"/>
    </location>
</feature>
<evidence type="ECO:0000313" key="9">
    <source>
        <dbReference type="Proteomes" id="UP000007875"/>
    </source>
</evidence>
<dbReference type="InterPro" id="IPR003619">
    <property type="entry name" value="MAD_homology1_Dwarfin-type"/>
</dbReference>
<feature type="domain" description="CTF/NF-I" evidence="7">
    <location>
        <begin position="1"/>
        <end position="163"/>
    </location>
</feature>
<feature type="compositionally biased region" description="Polar residues" evidence="6">
    <location>
        <begin position="482"/>
        <end position="504"/>
    </location>
</feature>
<comment type="subunit">
    <text evidence="2">Binds DNA as a homodimer.</text>
</comment>
<dbReference type="InterPro" id="IPR020604">
    <property type="entry name" value="CTF/NFI_DNA-bd-dom"/>
</dbReference>
<keyword evidence="3" id="KW-0805">Transcription regulation</keyword>
<evidence type="ECO:0000256" key="3">
    <source>
        <dbReference type="ARBA" id="ARBA00023015"/>
    </source>
</evidence>
<dbReference type="InParanoid" id="H2ZP34"/>
<dbReference type="eggNOG" id="KOG3663">
    <property type="taxonomic scope" value="Eukaryota"/>
</dbReference>
<name>H2ZP34_CIOSA</name>
<evidence type="ECO:0000256" key="4">
    <source>
        <dbReference type="ARBA" id="ARBA00023163"/>
    </source>
</evidence>
<reference evidence="9" key="1">
    <citation type="submission" date="2003-08" db="EMBL/GenBank/DDBJ databases">
        <authorList>
            <person name="Birren B."/>
            <person name="Nusbaum C."/>
            <person name="Abebe A."/>
            <person name="Abouelleil A."/>
            <person name="Adekoya E."/>
            <person name="Ait-zahra M."/>
            <person name="Allen N."/>
            <person name="Allen T."/>
            <person name="An P."/>
            <person name="Anderson M."/>
            <person name="Anderson S."/>
            <person name="Arachchi H."/>
            <person name="Armbruster J."/>
            <person name="Bachantsang P."/>
            <person name="Baldwin J."/>
            <person name="Barry A."/>
            <person name="Bayul T."/>
            <person name="Blitshsteyn B."/>
            <person name="Bloom T."/>
            <person name="Blye J."/>
            <person name="Boguslavskiy L."/>
            <person name="Borowsky M."/>
            <person name="Boukhgalter B."/>
            <person name="Brunache A."/>
            <person name="Butler J."/>
            <person name="Calixte N."/>
            <person name="Calvo S."/>
            <person name="Camarata J."/>
            <person name="Campo K."/>
            <person name="Chang J."/>
            <person name="Cheshatsang Y."/>
            <person name="Citroen M."/>
            <person name="Collymore A."/>
            <person name="Considine T."/>
            <person name="Cook A."/>
            <person name="Cooke P."/>
            <person name="Corum B."/>
            <person name="Cuomo C."/>
            <person name="David R."/>
            <person name="Dawoe T."/>
            <person name="Degray S."/>
            <person name="Dodge S."/>
            <person name="Dooley K."/>
            <person name="Dorje P."/>
            <person name="Dorjee K."/>
            <person name="Dorris L."/>
            <person name="Duffey N."/>
            <person name="Dupes A."/>
            <person name="Elkins T."/>
            <person name="Engels R."/>
            <person name="Erickson J."/>
            <person name="Farina A."/>
            <person name="Faro S."/>
            <person name="Ferreira P."/>
            <person name="Fischer H."/>
            <person name="Fitzgerald M."/>
            <person name="Foley K."/>
            <person name="Gage D."/>
            <person name="Galagan J."/>
            <person name="Gearin G."/>
            <person name="Gnerre S."/>
            <person name="Gnirke A."/>
            <person name="Goyette A."/>
            <person name="Graham J."/>
            <person name="Grandbois E."/>
            <person name="Gyaltsen K."/>
            <person name="Hafez N."/>
            <person name="Hagopian D."/>
            <person name="Hagos B."/>
            <person name="Hall J."/>
            <person name="Hatcher B."/>
            <person name="Heller A."/>
            <person name="Higgins H."/>
            <person name="Honan T."/>
            <person name="Horn A."/>
            <person name="Houde N."/>
            <person name="Hughes L."/>
            <person name="Hulme W."/>
            <person name="Husby E."/>
            <person name="Iliev I."/>
            <person name="Jaffe D."/>
            <person name="Jones C."/>
            <person name="Kamal M."/>
            <person name="Kamat A."/>
            <person name="Kamvysselis M."/>
            <person name="Karlsson E."/>
            <person name="Kells C."/>
            <person name="Kieu A."/>
            <person name="Kisner P."/>
            <person name="Kodira C."/>
            <person name="Kulbokas E."/>
            <person name="Labutti K."/>
            <person name="Lama D."/>
            <person name="Landers T."/>
            <person name="Leger J."/>
            <person name="Levine S."/>
            <person name="Lewis D."/>
            <person name="Lewis T."/>
            <person name="Lindblad-toh K."/>
            <person name="Liu X."/>
            <person name="Lokyitsang T."/>
            <person name="Lokyitsang Y."/>
            <person name="Lucien O."/>
            <person name="Lui A."/>
            <person name="Ma L.J."/>
            <person name="Mabbitt R."/>
            <person name="Macdonald J."/>
            <person name="Maclean C."/>
            <person name="Major J."/>
            <person name="Manning J."/>
            <person name="Marabella R."/>
            <person name="Maru K."/>
            <person name="Matthews C."/>
            <person name="Mauceli E."/>
            <person name="Mccarthy M."/>
            <person name="Mcdonough S."/>
            <person name="Mcghee T."/>
            <person name="Meldrim J."/>
            <person name="Meneus L."/>
            <person name="Mesirov J."/>
            <person name="Mihalev A."/>
            <person name="Mihova T."/>
            <person name="Mikkelsen T."/>
            <person name="Mlenga V."/>
            <person name="Moru K."/>
            <person name="Mozes J."/>
            <person name="Mulrain L."/>
            <person name="Munson G."/>
            <person name="Naylor J."/>
            <person name="Newes C."/>
            <person name="Nguyen C."/>
            <person name="Nguyen N."/>
            <person name="Nguyen T."/>
            <person name="Nicol R."/>
            <person name="Nielsen C."/>
            <person name="Nizzari M."/>
            <person name="Norbu C."/>
            <person name="Norbu N."/>
            <person name="O'donnell P."/>
            <person name="Okoawo O."/>
            <person name="O'leary S."/>
            <person name="Omotosho B."/>
            <person name="O'neill K."/>
            <person name="Osman S."/>
            <person name="Parker S."/>
            <person name="Perrin D."/>
            <person name="Phunkhang P."/>
            <person name="Piqani B."/>
            <person name="Purcell S."/>
            <person name="Rachupka T."/>
            <person name="Ramasamy U."/>
            <person name="Rameau R."/>
            <person name="Ray V."/>
            <person name="Raymond C."/>
            <person name="Retta R."/>
            <person name="Richardson S."/>
            <person name="Rise C."/>
            <person name="Rodriguez J."/>
            <person name="Rogers J."/>
            <person name="Rogov P."/>
            <person name="Rutman M."/>
            <person name="Schupbach R."/>
            <person name="Seaman C."/>
            <person name="Settipalli S."/>
            <person name="Sharpe T."/>
            <person name="Sheridan J."/>
            <person name="Sherpa N."/>
            <person name="Shi J."/>
            <person name="Smirnov S."/>
            <person name="Smith C."/>
            <person name="Sougnez C."/>
            <person name="Spencer B."/>
            <person name="Stalker J."/>
            <person name="Stange-thomann N."/>
            <person name="Stavropoulos S."/>
            <person name="Stetson K."/>
            <person name="Stone C."/>
            <person name="Stone S."/>
            <person name="Stubbs M."/>
            <person name="Talamas J."/>
            <person name="Tchuinga P."/>
            <person name="Tenzing P."/>
            <person name="Tesfaye S."/>
            <person name="Theodore J."/>
            <person name="Thoulutsang Y."/>
            <person name="Topham K."/>
            <person name="Towey S."/>
            <person name="Tsamla T."/>
            <person name="Tsomo N."/>
            <person name="Vallee D."/>
            <person name="Vassiliev H."/>
            <person name="Venkataraman V."/>
            <person name="Vinson J."/>
            <person name="Vo A."/>
            <person name="Wade C."/>
            <person name="Wang S."/>
            <person name="Wangchuk T."/>
            <person name="Wangdi T."/>
            <person name="Whittaker C."/>
            <person name="Wilkinson J."/>
            <person name="Wu Y."/>
            <person name="Wyman D."/>
            <person name="Yadav S."/>
            <person name="Yang S."/>
            <person name="Yang X."/>
            <person name="Yeager S."/>
            <person name="Yee E."/>
            <person name="Young G."/>
            <person name="Zainoun J."/>
            <person name="Zembeck L."/>
            <person name="Zimmer A."/>
            <person name="Zody M."/>
            <person name="Lander E."/>
        </authorList>
    </citation>
    <scope>NUCLEOTIDE SEQUENCE [LARGE SCALE GENOMIC DNA]</scope>
</reference>
<dbReference type="HOGENOM" id="CLU_012576_3_1_1"/>
<dbReference type="Pfam" id="PF03165">
    <property type="entry name" value="MH1"/>
    <property type="match status" value="1"/>
</dbReference>
<feature type="compositionally biased region" description="Low complexity" evidence="6">
    <location>
        <begin position="279"/>
        <end position="290"/>
    </location>
</feature>
<sequence>LQARKRKYFKKHEKRMSPSEEQAVKDELLREKPEVKQKWASRLLAKLRKDIRPEYREDFVLSITGKKSVCCILSNPDQKGKIRRIDCLRQADKVWRLDLVMIILFRGLPLESTDGERLSKSHACGQNAGLCVQPYHISVTVKELDLYLANYVKDEGANDDKDDTLREDVCKVVGASRAFKTSGVFGVHEIYRIAKTPIISSDMHSMGGMGNSLESSSYYYASHHHDNRVPPPSPLVIRQQPGHSQTKRLKSSGSSISAEDVNGIESGGENDADTFYNRPPSSHHSWHGSPLQSPTVKTTRADGGLNGGHSSVTPPGSVGEMLPPSTPGTTSGPMSAFPRLQGSHSSPWHPVLQQSHHFPYGATQFYHPRQDLKDFAQFACLSAEAAKHTPSQILSYHPHSVSHMALGASGLSGSTTRPSIPQQSSPHDGASERWSHPQVDNQADYHPMLSNERLQGVVPGLNPDEALVAEDRLFPPIPGSMIDQSRNSASSQPSNQGATLSNKE</sequence>
<dbReference type="InterPro" id="IPR000647">
    <property type="entry name" value="CTF/NFI"/>
</dbReference>
<evidence type="ECO:0000313" key="8">
    <source>
        <dbReference type="Ensembl" id="ENSCSAVP00000019350.1"/>
    </source>
</evidence>
<evidence type="ECO:0000256" key="1">
    <source>
        <dbReference type="ARBA" id="ARBA00004123"/>
    </source>
</evidence>
<organism evidence="8 9">
    <name type="scientific">Ciona savignyi</name>
    <name type="common">Pacific transparent sea squirt</name>
    <dbReference type="NCBI Taxonomy" id="51511"/>
    <lineage>
        <taxon>Eukaryota</taxon>
        <taxon>Metazoa</taxon>
        <taxon>Chordata</taxon>
        <taxon>Tunicata</taxon>
        <taxon>Ascidiacea</taxon>
        <taxon>Phlebobranchia</taxon>
        <taxon>Cionidae</taxon>
        <taxon>Ciona</taxon>
    </lineage>
</organism>
<reference evidence="8" key="3">
    <citation type="submission" date="2025-09" db="UniProtKB">
        <authorList>
            <consortium name="Ensembl"/>
        </authorList>
    </citation>
    <scope>IDENTIFICATION</scope>
</reference>
<dbReference type="PROSITE" id="PS00349">
    <property type="entry name" value="CTF_NFI_1"/>
    <property type="match status" value="1"/>
</dbReference>
<dbReference type="Ensembl" id="ENSCSAVT00000019559.1">
    <property type="protein sequence ID" value="ENSCSAVP00000019350.1"/>
    <property type="gene ID" value="ENSCSAVG00000011360.1"/>
</dbReference>
<dbReference type="PANTHER" id="PTHR11492:SF8">
    <property type="entry name" value="NUCLEAR FACTOR I, ISOFORM B"/>
    <property type="match status" value="1"/>
</dbReference>
<dbReference type="SMART" id="SM00523">
    <property type="entry name" value="DWA"/>
    <property type="match status" value="1"/>
</dbReference>
<evidence type="ECO:0000256" key="5">
    <source>
        <dbReference type="ARBA" id="ARBA00023242"/>
    </source>
</evidence>
<proteinExistence type="predicted"/>
<dbReference type="InterPro" id="IPR019739">
    <property type="entry name" value="CTF/NFI_DNA-bd_CS"/>
</dbReference>
<feature type="region of interest" description="Disordered" evidence="6">
    <location>
        <begin position="222"/>
        <end position="331"/>
    </location>
</feature>
<dbReference type="STRING" id="51511.ENSCSAVP00000019350"/>
<accession>H2ZP34</accession>
<dbReference type="GO" id="GO:0000978">
    <property type="term" value="F:RNA polymerase II cis-regulatory region sequence-specific DNA binding"/>
    <property type="evidence" value="ECO:0007669"/>
    <property type="project" value="TreeGrafter"/>
</dbReference>
<dbReference type="GO" id="GO:0000981">
    <property type="term" value="F:DNA-binding transcription factor activity, RNA polymerase II-specific"/>
    <property type="evidence" value="ECO:0007669"/>
    <property type="project" value="TreeGrafter"/>
</dbReference>
<dbReference type="GeneTree" id="ENSGT00950000182916"/>
<evidence type="ECO:0000259" key="7">
    <source>
        <dbReference type="PROSITE" id="PS51080"/>
    </source>
</evidence>
<dbReference type="PROSITE" id="PS51080">
    <property type="entry name" value="CTF_NFI_2"/>
    <property type="match status" value="1"/>
</dbReference>
<keyword evidence="5" id="KW-0539">Nucleus</keyword>
<dbReference type="GO" id="GO:0005634">
    <property type="term" value="C:nucleus"/>
    <property type="evidence" value="ECO:0007669"/>
    <property type="project" value="UniProtKB-SubCell"/>
</dbReference>
<dbReference type="PANTHER" id="PTHR11492">
    <property type="entry name" value="NUCLEAR FACTOR I"/>
    <property type="match status" value="1"/>
</dbReference>
<keyword evidence="9" id="KW-1185">Reference proteome</keyword>
<reference evidence="8" key="2">
    <citation type="submission" date="2025-08" db="UniProtKB">
        <authorList>
            <consortium name="Ensembl"/>
        </authorList>
    </citation>
    <scope>IDENTIFICATION</scope>
</reference>
<dbReference type="Proteomes" id="UP000007875">
    <property type="component" value="Unassembled WGS sequence"/>
</dbReference>
<dbReference type="AlphaFoldDB" id="H2ZP34"/>
<keyword evidence="4" id="KW-0804">Transcription</keyword>